<protein>
    <submittedName>
        <fullName evidence="1">Uncharacterized protein</fullName>
    </submittedName>
</protein>
<reference evidence="1" key="1">
    <citation type="submission" date="2014-09" db="EMBL/GenBank/DDBJ databases">
        <authorList>
            <person name="Magalhaes I.L.F."/>
            <person name="Oliveira U."/>
            <person name="Santos F.R."/>
            <person name="Vidigal T.H.D.A."/>
            <person name="Brescovit A.D."/>
            <person name="Santos A.J."/>
        </authorList>
    </citation>
    <scope>NUCLEOTIDE SEQUENCE</scope>
    <source>
        <tissue evidence="1">Shoot tissue taken approximately 20 cm above the soil surface</tissue>
    </source>
</reference>
<proteinExistence type="predicted"/>
<organism evidence="1">
    <name type="scientific">Arundo donax</name>
    <name type="common">Giant reed</name>
    <name type="synonym">Donax arundinaceus</name>
    <dbReference type="NCBI Taxonomy" id="35708"/>
    <lineage>
        <taxon>Eukaryota</taxon>
        <taxon>Viridiplantae</taxon>
        <taxon>Streptophyta</taxon>
        <taxon>Embryophyta</taxon>
        <taxon>Tracheophyta</taxon>
        <taxon>Spermatophyta</taxon>
        <taxon>Magnoliopsida</taxon>
        <taxon>Liliopsida</taxon>
        <taxon>Poales</taxon>
        <taxon>Poaceae</taxon>
        <taxon>PACMAD clade</taxon>
        <taxon>Arundinoideae</taxon>
        <taxon>Arundineae</taxon>
        <taxon>Arundo</taxon>
    </lineage>
</organism>
<dbReference type="EMBL" id="GBRH01252249">
    <property type="protein sequence ID" value="JAD45646.1"/>
    <property type="molecule type" value="Transcribed_RNA"/>
</dbReference>
<name>A0A0A9A3J7_ARUDO</name>
<reference evidence="1" key="2">
    <citation type="journal article" date="2015" name="Data Brief">
        <title>Shoot transcriptome of the giant reed, Arundo donax.</title>
        <authorList>
            <person name="Barrero R.A."/>
            <person name="Guerrero F.D."/>
            <person name="Moolhuijzen P."/>
            <person name="Goolsby J.A."/>
            <person name="Tidwell J."/>
            <person name="Bellgard S.E."/>
            <person name="Bellgard M.I."/>
        </authorList>
    </citation>
    <scope>NUCLEOTIDE SEQUENCE</scope>
    <source>
        <tissue evidence="1">Shoot tissue taken approximately 20 cm above the soil surface</tissue>
    </source>
</reference>
<sequence>MLVFLDLIMLVSGIQTTFCFTGV</sequence>
<dbReference type="AlphaFoldDB" id="A0A0A9A3J7"/>
<accession>A0A0A9A3J7</accession>
<evidence type="ECO:0000313" key="1">
    <source>
        <dbReference type="EMBL" id="JAD45646.1"/>
    </source>
</evidence>